<keyword evidence="2" id="KW-1185">Reference proteome</keyword>
<accession>A0A183V7W8</accession>
<protein>
    <submittedName>
        <fullName evidence="1 3">Uncharacterized protein</fullName>
    </submittedName>
</protein>
<evidence type="ECO:0000313" key="1">
    <source>
        <dbReference type="EMBL" id="VDM48159.1"/>
    </source>
</evidence>
<gene>
    <name evidence="1" type="ORF">TCNE_LOCUS16838</name>
</gene>
<name>A0A183V7W8_TOXCA</name>
<reference evidence="1 2" key="2">
    <citation type="submission" date="2018-11" db="EMBL/GenBank/DDBJ databases">
        <authorList>
            <consortium name="Pathogen Informatics"/>
        </authorList>
    </citation>
    <scope>NUCLEOTIDE SEQUENCE [LARGE SCALE GENOMIC DNA]</scope>
</reference>
<dbReference type="Proteomes" id="UP000050794">
    <property type="component" value="Unassembled WGS sequence"/>
</dbReference>
<reference evidence="3" key="1">
    <citation type="submission" date="2016-06" db="UniProtKB">
        <authorList>
            <consortium name="WormBaseParasite"/>
        </authorList>
    </citation>
    <scope>IDENTIFICATION</scope>
</reference>
<dbReference type="WBParaSite" id="TCNE_0001683901-mRNA-1">
    <property type="protein sequence ID" value="TCNE_0001683901-mRNA-1"/>
    <property type="gene ID" value="TCNE_0001683901"/>
</dbReference>
<evidence type="ECO:0000313" key="3">
    <source>
        <dbReference type="WBParaSite" id="TCNE_0001683901-mRNA-1"/>
    </source>
</evidence>
<dbReference type="AlphaFoldDB" id="A0A183V7W8"/>
<sequence>MTALNFRSKEELPQPFTFHATGDYGDVRHELRSCPFPLRDVNLNDNGPHHKISNGKFEMCRRDARKAAIL</sequence>
<organism evidence="2 3">
    <name type="scientific">Toxocara canis</name>
    <name type="common">Canine roundworm</name>
    <dbReference type="NCBI Taxonomy" id="6265"/>
    <lineage>
        <taxon>Eukaryota</taxon>
        <taxon>Metazoa</taxon>
        <taxon>Ecdysozoa</taxon>
        <taxon>Nematoda</taxon>
        <taxon>Chromadorea</taxon>
        <taxon>Rhabditida</taxon>
        <taxon>Spirurina</taxon>
        <taxon>Ascaridomorpha</taxon>
        <taxon>Ascaridoidea</taxon>
        <taxon>Toxocaridae</taxon>
        <taxon>Toxocara</taxon>
    </lineage>
</organism>
<evidence type="ECO:0000313" key="2">
    <source>
        <dbReference type="Proteomes" id="UP000050794"/>
    </source>
</evidence>
<dbReference type="EMBL" id="UYWY01023934">
    <property type="protein sequence ID" value="VDM48159.1"/>
    <property type="molecule type" value="Genomic_DNA"/>
</dbReference>
<proteinExistence type="predicted"/>